<keyword evidence="2" id="KW-0732">Signal</keyword>
<dbReference type="Pfam" id="PF11776">
    <property type="entry name" value="RcnB"/>
    <property type="match status" value="1"/>
</dbReference>
<feature type="compositionally biased region" description="Basic and acidic residues" evidence="1">
    <location>
        <begin position="28"/>
        <end position="77"/>
    </location>
</feature>
<gene>
    <name evidence="3" type="ORF">FB547_101178</name>
</gene>
<dbReference type="Gene3D" id="3.10.450.160">
    <property type="entry name" value="inner membrane protein cigr"/>
    <property type="match status" value="1"/>
</dbReference>
<sequence>MIIKSKSMAVAAAALAMCMAAGSAFAQDRGHDRDHDRGNDRGNGRYEQQDRRFDRHDDDRRGDRYGRQDYRPGRQFDRAGYPQPHAEWRRGGRVPHEYRGRNYVVNDWRAYRLQQPPRGYQWVGVGGDYVLAAIATGVIAQIIVGSQ</sequence>
<feature type="region of interest" description="Disordered" evidence="1">
    <location>
        <begin position="25"/>
        <end position="90"/>
    </location>
</feature>
<accession>A0A561CHH9</accession>
<dbReference type="Proteomes" id="UP000319722">
    <property type="component" value="Unassembled WGS sequence"/>
</dbReference>
<evidence type="ECO:0000313" key="4">
    <source>
        <dbReference type="Proteomes" id="UP000319722"/>
    </source>
</evidence>
<proteinExistence type="predicted"/>
<reference evidence="3 4" key="1">
    <citation type="submission" date="2019-06" db="EMBL/GenBank/DDBJ databases">
        <title>Sorghum-associated microbial communities from plants grown in Nebraska, USA.</title>
        <authorList>
            <person name="Schachtman D."/>
        </authorList>
    </citation>
    <scope>NUCLEOTIDE SEQUENCE [LARGE SCALE GENOMIC DNA]</scope>
    <source>
        <strain evidence="3 4">T529</strain>
    </source>
</reference>
<evidence type="ECO:0000313" key="3">
    <source>
        <dbReference type="EMBL" id="TWD90512.1"/>
    </source>
</evidence>
<evidence type="ECO:0000256" key="1">
    <source>
        <dbReference type="SAM" id="MobiDB-lite"/>
    </source>
</evidence>
<organism evidence="3 4">
    <name type="scientific">Variovorax beijingensis</name>
    <dbReference type="NCBI Taxonomy" id="2496117"/>
    <lineage>
        <taxon>Bacteria</taxon>
        <taxon>Pseudomonadati</taxon>
        <taxon>Pseudomonadota</taxon>
        <taxon>Betaproteobacteria</taxon>
        <taxon>Burkholderiales</taxon>
        <taxon>Comamonadaceae</taxon>
        <taxon>Variovorax</taxon>
    </lineage>
</organism>
<dbReference type="AlphaFoldDB" id="A0A561CHH9"/>
<dbReference type="OrthoDB" id="6687316at2"/>
<comment type="caution">
    <text evidence="3">The sequence shown here is derived from an EMBL/GenBank/DDBJ whole genome shotgun (WGS) entry which is preliminary data.</text>
</comment>
<evidence type="ECO:0000256" key="2">
    <source>
        <dbReference type="SAM" id="SignalP"/>
    </source>
</evidence>
<feature type="signal peptide" evidence="2">
    <location>
        <begin position="1"/>
        <end position="26"/>
    </location>
</feature>
<dbReference type="RefSeq" id="WP_145738842.1">
    <property type="nucleotide sequence ID" value="NZ_VIVL01000001.1"/>
</dbReference>
<name>A0A561CHH9_9BURK</name>
<dbReference type="EMBL" id="VIVL01000001">
    <property type="protein sequence ID" value="TWD90512.1"/>
    <property type="molecule type" value="Genomic_DNA"/>
</dbReference>
<feature type="chain" id="PRO_5022082885" evidence="2">
    <location>
        <begin position="27"/>
        <end position="147"/>
    </location>
</feature>
<protein>
    <submittedName>
        <fullName evidence="3">Ni/Co efflux regulator RcnB</fullName>
    </submittedName>
</protein>
<dbReference type="InterPro" id="IPR024572">
    <property type="entry name" value="RcnB"/>
</dbReference>